<keyword evidence="2" id="KW-1133">Transmembrane helix</keyword>
<name>A0A8I6YH70_HORVV</name>
<feature type="region of interest" description="Disordered" evidence="1">
    <location>
        <begin position="113"/>
        <end position="138"/>
    </location>
</feature>
<evidence type="ECO:0000256" key="2">
    <source>
        <dbReference type="SAM" id="Phobius"/>
    </source>
</evidence>
<protein>
    <submittedName>
        <fullName evidence="3">Uncharacterized protein</fullName>
    </submittedName>
</protein>
<dbReference type="PANTHER" id="PTHR31170:SF25">
    <property type="entry name" value="BNAA09G04570D PROTEIN"/>
    <property type="match status" value="1"/>
</dbReference>
<feature type="compositionally biased region" description="Low complexity" evidence="1">
    <location>
        <begin position="113"/>
        <end position="136"/>
    </location>
</feature>
<sequence length="641" mass="72940">MGDSSSEDDGTSEHQREVVVHAELRLHHCSIGNLSGSQLARDDCSHEYPPPPYDQLRLPGAGQHGLTRAGEHYDLTWAGWRTDDGRAHSYDSYPAGLPPGLTMARGHYDLTGAMGSRGGRAASSPRRTSPEPTTNPELSEINLKLSGTYSRSPAPISSGNDDVNVDERHFNILLEQLCGEAPAGAGRGESMQQPIIYTVPQELKINSYNPMGEYEPVAVCIGSKYSKVYTLPPGSQYRENLLQLDKYKWCCVQQLIRRHSRLLEPAKTLVLLHGCFTSMKRLLPKIRGSYSPQGTLRTDRAQSDDEVAQMMLLDGCFILHRLLKYARRAGMEEAGGGGEQQFVDDDEDWTQVYGRCFVWQLVTRDLLLLENQIPFFVIRELFQQLRNEDESERLLVTGSLRLFRSLRPQMMHRSPIACDGVHHLLHLFYLSVGFPLSHRRQHSRRRQTDVVMSELPQWIPCAKELEEAGVRFRKRENATSFLDVSFAQGVLEIPQLELNDSSESLFRNLIAFEQTYPDTPRDVSTYAVFMDCLITSAEDMRILDLHGVLVSYLSSRRVAWHFFSDIGGQVHWSVDDNYLVGLMNEVNRYRERRRHKWRAALARNYFSNPWVAMSVFAALLLLSMAMLQTFFAVYAYFKPPK</sequence>
<dbReference type="AlphaFoldDB" id="A0A8I6YH70"/>
<dbReference type="Gramene" id="HORVU.MOREX.r2.7HG0614110.1">
    <property type="protein sequence ID" value="HORVU.MOREX.r2.7HG0614110.1"/>
    <property type="gene ID" value="HORVU.MOREX.r2.7HG0614110"/>
</dbReference>
<reference evidence="3" key="3">
    <citation type="submission" date="2022-01" db="UniProtKB">
        <authorList>
            <consortium name="EnsemblPlants"/>
        </authorList>
    </citation>
    <scope>IDENTIFICATION</scope>
    <source>
        <strain evidence="3">subsp. vulgare</strain>
    </source>
</reference>
<reference evidence="4" key="1">
    <citation type="journal article" date="2012" name="Nature">
        <title>A physical, genetic and functional sequence assembly of the barley genome.</title>
        <authorList>
            <consortium name="The International Barley Genome Sequencing Consortium"/>
            <person name="Mayer K.F."/>
            <person name="Waugh R."/>
            <person name="Brown J.W."/>
            <person name="Schulman A."/>
            <person name="Langridge P."/>
            <person name="Platzer M."/>
            <person name="Fincher G.B."/>
            <person name="Muehlbauer G.J."/>
            <person name="Sato K."/>
            <person name="Close T.J."/>
            <person name="Wise R.P."/>
            <person name="Stein N."/>
        </authorList>
    </citation>
    <scope>NUCLEOTIDE SEQUENCE [LARGE SCALE GENOMIC DNA]</scope>
    <source>
        <strain evidence="4">cv. Morex</strain>
    </source>
</reference>
<dbReference type="Pfam" id="PF03140">
    <property type="entry name" value="DUF247"/>
    <property type="match status" value="1"/>
</dbReference>
<evidence type="ECO:0000256" key="1">
    <source>
        <dbReference type="SAM" id="MobiDB-lite"/>
    </source>
</evidence>
<keyword evidence="2" id="KW-0812">Transmembrane</keyword>
<feature type="transmembrane region" description="Helical" evidence="2">
    <location>
        <begin position="610"/>
        <end position="637"/>
    </location>
</feature>
<dbReference type="EnsemblPlants" id="HORVU.MOREX.r3.7HG0740360.1">
    <property type="protein sequence ID" value="HORVU.MOREX.r3.7HG0740360.1"/>
    <property type="gene ID" value="HORVU.MOREX.r3.7HG0740360"/>
</dbReference>
<keyword evidence="2" id="KW-0472">Membrane</keyword>
<evidence type="ECO:0000313" key="4">
    <source>
        <dbReference type="Proteomes" id="UP000011116"/>
    </source>
</evidence>
<accession>A0A8I6YH70</accession>
<reference evidence="3" key="2">
    <citation type="submission" date="2020-10" db="EMBL/GenBank/DDBJ databases">
        <authorList>
            <person name="Scholz U."/>
            <person name="Mascher M."/>
            <person name="Fiebig A."/>
        </authorList>
    </citation>
    <scope>NUCLEOTIDE SEQUENCE [LARGE SCALE GENOMIC DNA]</scope>
    <source>
        <strain evidence="3">cv. Morex</strain>
    </source>
</reference>
<dbReference type="Proteomes" id="UP000011116">
    <property type="component" value="Chromosome 7H"/>
</dbReference>
<dbReference type="InterPro" id="IPR004158">
    <property type="entry name" value="DUF247_pln"/>
</dbReference>
<evidence type="ECO:0000313" key="3">
    <source>
        <dbReference type="EnsemblPlants" id="HORVU.MOREX.r3.7HG0740360.1"/>
    </source>
</evidence>
<organism evidence="3 4">
    <name type="scientific">Hordeum vulgare subsp. vulgare</name>
    <name type="common">Domesticated barley</name>
    <dbReference type="NCBI Taxonomy" id="112509"/>
    <lineage>
        <taxon>Eukaryota</taxon>
        <taxon>Viridiplantae</taxon>
        <taxon>Streptophyta</taxon>
        <taxon>Embryophyta</taxon>
        <taxon>Tracheophyta</taxon>
        <taxon>Spermatophyta</taxon>
        <taxon>Magnoliopsida</taxon>
        <taxon>Liliopsida</taxon>
        <taxon>Poales</taxon>
        <taxon>Poaceae</taxon>
        <taxon>BOP clade</taxon>
        <taxon>Pooideae</taxon>
        <taxon>Triticodae</taxon>
        <taxon>Triticeae</taxon>
        <taxon>Hordeinae</taxon>
        <taxon>Hordeum</taxon>
    </lineage>
</organism>
<proteinExistence type="predicted"/>
<dbReference type="PANTHER" id="PTHR31170">
    <property type="entry name" value="BNAC04G53230D PROTEIN"/>
    <property type="match status" value="1"/>
</dbReference>
<dbReference type="Gramene" id="HORVU.MOREX.r3.7HG0740360.1">
    <property type="protein sequence ID" value="HORVU.MOREX.r3.7HG0740360.1"/>
    <property type="gene ID" value="HORVU.MOREX.r3.7HG0740360"/>
</dbReference>
<keyword evidence="4" id="KW-1185">Reference proteome</keyword>